<keyword evidence="5" id="KW-0539">Nucleus</keyword>
<dbReference type="GO" id="GO:0000122">
    <property type="term" value="P:negative regulation of transcription by RNA polymerase II"/>
    <property type="evidence" value="ECO:0007669"/>
    <property type="project" value="InterPro"/>
</dbReference>
<feature type="region of interest" description="Disordered" evidence="8">
    <location>
        <begin position="147"/>
        <end position="188"/>
    </location>
</feature>
<feature type="region of interest" description="Disordered" evidence="8">
    <location>
        <begin position="460"/>
        <end position="482"/>
    </location>
</feature>
<evidence type="ECO:0000256" key="5">
    <source>
        <dbReference type="ARBA" id="ARBA00023242"/>
    </source>
</evidence>
<feature type="region of interest" description="Disordered" evidence="8">
    <location>
        <begin position="87"/>
        <end position="126"/>
    </location>
</feature>
<dbReference type="GO" id="GO:0043565">
    <property type="term" value="F:sequence-specific DNA binding"/>
    <property type="evidence" value="ECO:0007669"/>
    <property type="project" value="InterPro"/>
</dbReference>
<dbReference type="PROSITE" id="PS50114">
    <property type="entry name" value="GATA_ZN_FINGER_2"/>
    <property type="match status" value="1"/>
</dbReference>
<feature type="compositionally biased region" description="Low complexity" evidence="8">
    <location>
        <begin position="147"/>
        <end position="156"/>
    </location>
</feature>
<evidence type="ECO:0000256" key="1">
    <source>
        <dbReference type="ARBA" id="ARBA00004123"/>
    </source>
</evidence>
<feature type="compositionally biased region" description="Basic and acidic residues" evidence="8">
    <location>
        <begin position="1"/>
        <end position="13"/>
    </location>
</feature>
<dbReference type="GO" id="GO:0008270">
    <property type="term" value="F:zinc ion binding"/>
    <property type="evidence" value="ECO:0007669"/>
    <property type="project" value="UniProtKB-KW"/>
</dbReference>
<proteinExistence type="predicted"/>
<evidence type="ECO:0000313" key="10">
    <source>
        <dbReference type="EMBL" id="CBY14063.1"/>
    </source>
</evidence>
<dbReference type="PANTHER" id="PTHR13455">
    <property type="entry name" value="TRANSCRIPTIONAL REPRESSOR P66-RELATED"/>
    <property type="match status" value="1"/>
</dbReference>
<evidence type="ECO:0000256" key="6">
    <source>
        <dbReference type="PROSITE-ProRule" id="PRU00094"/>
    </source>
</evidence>
<dbReference type="PANTHER" id="PTHR13455:SF7">
    <property type="entry name" value="SIMJANG, ISOFORM E"/>
    <property type="match status" value="1"/>
</dbReference>
<keyword evidence="6" id="KW-0862">Zinc</keyword>
<gene>
    <name evidence="10" type="ORF">GSOID_T00007029001</name>
</gene>
<keyword evidence="2" id="KW-0805">Transcription regulation</keyword>
<dbReference type="AlphaFoldDB" id="E4XWK8"/>
<keyword evidence="11" id="KW-1185">Reference proteome</keyword>
<dbReference type="InterPro" id="IPR000679">
    <property type="entry name" value="Znf_GATA"/>
</dbReference>
<evidence type="ECO:0000313" key="11">
    <source>
        <dbReference type="Proteomes" id="UP000001307"/>
    </source>
</evidence>
<name>E4XWK8_OIKDI</name>
<dbReference type="GO" id="GO:0016581">
    <property type="term" value="C:NuRD complex"/>
    <property type="evidence" value="ECO:0007669"/>
    <property type="project" value="TreeGrafter"/>
</dbReference>
<dbReference type="InParanoid" id="E4XWK8"/>
<comment type="subcellular location">
    <subcellularLocation>
        <location evidence="1">Nucleus</location>
    </subcellularLocation>
</comment>
<dbReference type="EMBL" id="FN653247">
    <property type="protein sequence ID" value="CBY14063.1"/>
    <property type="molecule type" value="Genomic_DNA"/>
</dbReference>
<reference evidence="10" key="1">
    <citation type="journal article" date="2010" name="Science">
        <title>Plasticity of animal genome architecture unmasked by rapid evolution of a pelagic tunicate.</title>
        <authorList>
            <person name="Denoeud F."/>
            <person name="Henriet S."/>
            <person name="Mungpakdee S."/>
            <person name="Aury J.M."/>
            <person name="Da Silva C."/>
            <person name="Brinkmann H."/>
            <person name="Mikhaleva J."/>
            <person name="Olsen L.C."/>
            <person name="Jubin C."/>
            <person name="Canestro C."/>
            <person name="Bouquet J.M."/>
            <person name="Danks G."/>
            <person name="Poulain J."/>
            <person name="Campsteijn C."/>
            <person name="Adamski M."/>
            <person name="Cross I."/>
            <person name="Yadetie F."/>
            <person name="Muffato M."/>
            <person name="Louis A."/>
            <person name="Butcher S."/>
            <person name="Tsagkogeorga G."/>
            <person name="Konrad A."/>
            <person name="Singh S."/>
            <person name="Jensen M.F."/>
            <person name="Cong E.H."/>
            <person name="Eikeseth-Otteraa H."/>
            <person name="Noel B."/>
            <person name="Anthouard V."/>
            <person name="Porcel B.M."/>
            <person name="Kachouri-Lafond R."/>
            <person name="Nishino A."/>
            <person name="Ugolini M."/>
            <person name="Chourrout P."/>
            <person name="Nishida H."/>
            <person name="Aasland R."/>
            <person name="Huzurbazar S."/>
            <person name="Westhof E."/>
            <person name="Delsuc F."/>
            <person name="Lehrach H."/>
            <person name="Reinhardt R."/>
            <person name="Weissenbach J."/>
            <person name="Roy S.W."/>
            <person name="Artiguenave F."/>
            <person name="Postlethwait J.H."/>
            <person name="Manak J.R."/>
            <person name="Thompson E.M."/>
            <person name="Jaillon O."/>
            <person name="Du Pasquier L."/>
            <person name="Boudinot P."/>
            <person name="Liberles D.A."/>
            <person name="Volff J.N."/>
            <person name="Philippe H."/>
            <person name="Lenhard B."/>
            <person name="Roest Crollius H."/>
            <person name="Wincker P."/>
            <person name="Chourrout D."/>
        </authorList>
    </citation>
    <scope>NUCLEOTIDE SEQUENCE [LARGE SCALE GENOMIC DNA]</scope>
</reference>
<evidence type="ECO:0000256" key="2">
    <source>
        <dbReference type="ARBA" id="ARBA00023015"/>
    </source>
</evidence>
<protein>
    <recommendedName>
        <fullName evidence="9">GATA-type domain-containing protein</fullName>
    </recommendedName>
</protein>
<feature type="compositionally biased region" description="Basic and acidic residues" evidence="8">
    <location>
        <begin position="179"/>
        <end position="188"/>
    </location>
</feature>
<feature type="domain" description="GATA-type" evidence="9">
    <location>
        <begin position="244"/>
        <end position="274"/>
    </location>
</feature>
<feature type="compositionally biased region" description="Polar residues" evidence="8">
    <location>
        <begin position="157"/>
        <end position="178"/>
    </location>
</feature>
<evidence type="ECO:0000256" key="7">
    <source>
        <dbReference type="SAM" id="Coils"/>
    </source>
</evidence>
<organism evidence="10">
    <name type="scientific">Oikopleura dioica</name>
    <name type="common">Tunicate</name>
    <dbReference type="NCBI Taxonomy" id="34765"/>
    <lineage>
        <taxon>Eukaryota</taxon>
        <taxon>Metazoa</taxon>
        <taxon>Chordata</taxon>
        <taxon>Tunicata</taxon>
        <taxon>Appendicularia</taxon>
        <taxon>Copelata</taxon>
        <taxon>Oikopleuridae</taxon>
        <taxon>Oikopleura</taxon>
    </lineage>
</organism>
<keyword evidence="4" id="KW-0804">Transcription</keyword>
<evidence type="ECO:0000259" key="9">
    <source>
        <dbReference type="PROSITE" id="PS50114"/>
    </source>
</evidence>
<dbReference type="OrthoDB" id="7331812at2759"/>
<keyword evidence="3 7" id="KW-0175">Coiled coil</keyword>
<dbReference type="Proteomes" id="UP000001307">
    <property type="component" value="Unassembled WGS sequence"/>
</dbReference>
<keyword evidence="6" id="KW-0863">Zinc-finger</keyword>
<dbReference type="InterPro" id="IPR040386">
    <property type="entry name" value="P66"/>
</dbReference>
<evidence type="ECO:0000256" key="3">
    <source>
        <dbReference type="ARBA" id="ARBA00023054"/>
    </source>
</evidence>
<feature type="compositionally biased region" description="Basic and acidic residues" evidence="8">
    <location>
        <begin position="460"/>
        <end position="469"/>
    </location>
</feature>
<evidence type="ECO:0000256" key="8">
    <source>
        <dbReference type="SAM" id="MobiDB-lite"/>
    </source>
</evidence>
<accession>E4XWK8</accession>
<feature type="coiled-coil region" evidence="7">
    <location>
        <begin position="298"/>
        <end position="332"/>
    </location>
</feature>
<feature type="compositionally biased region" description="Low complexity" evidence="8">
    <location>
        <begin position="97"/>
        <end position="122"/>
    </location>
</feature>
<feature type="region of interest" description="Disordered" evidence="8">
    <location>
        <begin position="1"/>
        <end position="49"/>
    </location>
</feature>
<keyword evidence="6" id="KW-0479">Metal-binding</keyword>
<feature type="compositionally biased region" description="Basic and acidic residues" evidence="8">
    <location>
        <begin position="25"/>
        <end position="49"/>
    </location>
</feature>
<sequence>MEVDHPVIPELKRKLTPPQPAPEVDPEKKAKLAEEKTEQEIEAENKKAVNEPPITAEDIRKLKELLRQEEAKLLLIKRIKASIAIPEQGKKPSPASLTAATTVPSLPTTTSSSTGSATVPSSNGISPVSLNATKSIGEMGSSAGAAAAKGSKSTTAENITHSSSSATGSKLEQVTQSFERSKSKREELKNELNQTLNSITTMPPSAHHDVNFFPTVVNAEFLALLGLEKCVGRLKRDEQSKKVEAKRMECSKCVRDFSPSWKYDQKGRLLCTRCINHEDFEHQTISQINKFKDFSDYWEKKEDELRDIELQMEKDQKELRQQQIEAEKIRQAKYRQQEKERKSNLMSGDIAGVNRTALENLMRSVNTGNRHRPKGNNIGQASTLMNQINQMTHEQTLQMIHRLHQMSNPSATNSSITADYLANLKVQKIKEQMMEQQKQKELQKQMELERIRKRKQQEELVRSQLERQRQQQQRQNNASNSDLLRAISQIQNLTTLTQTAQSNSPAQNSGTQVNQQLQALQQLLAVNGNGQQNLLTNLIASGILGGRNASNSQPNYAELLKPPTAHTNKR</sequence>
<evidence type="ECO:0000256" key="4">
    <source>
        <dbReference type="ARBA" id="ARBA00023163"/>
    </source>
</evidence>